<dbReference type="AlphaFoldDB" id="A0A286UD36"/>
<dbReference type="OrthoDB" id="3647at2759"/>
<organism evidence="3 4">
    <name type="scientific">Pyrrhoderma noxium</name>
    <dbReference type="NCBI Taxonomy" id="2282107"/>
    <lineage>
        <taxon>Eukaryota</taxon>
        <taxon>Fungi</taxon>
        <taxon>Dikarya</taxon>
        <taxon>Basidiomycota</taxon>
        <taxon>Agaricomycotina</taxon>
        <taxon>Agaricomycetes</taxon>
        <taxon>Hymenochaetales</taxon>
        <taxon>Hymenochaetaceae</taxon>
        <taxon>Pyrrhoderma</taxon>
    </lineage>
</organism>
<name>A0A286UD36_9AGAM</name>
<evidence type="ECO:0000256" key="1">
    <source>
        <dbReference type="SAM" id="Coils"/>
    </source>
</evidence>
<feature type="compositionally biased region" description="Polar residues" evidence="2">
    <location>
        <begin position="501"/>
        <end position="535"/>
    </location>
</feature>
<evidence type="ECO:0000313" key="4">
    <source>
        <dbReference type="Proteomes" id="UP000217199"/>
    </source>
</evidence>
<dbReference type="Gene3D" id="3.40.50.150">
    <property type="entry name" value="Vaccinia Virus protein VP39"/>
    <property type="match status" value="1"/>
</dbReference>
<dbReference type="GO" id="GO:0008168">
    <property type="term" value="F:methyltransferase activity"/>
    <property type="evidence" value="ECO:0007669"/>
    <property type="project" value="UniProtKB-KW"/>
</dbReference>
<dbReference type="SUPFAM" id="SSF53335">
    <property type="entry name" value="S-adenosyl-L-methionine-dependent methyltransferases"/>
    <property type="match status" value="1"/>
</dbReference>
<dbReference type="GO" id="GO:0032259">
    <property type="term" value="P:methylation"/>
    <property type="evidence" value="ECO:0007669"/>
    <property type="project" value="UniProtKB-KW"/>
</dbReference>
<evidence type="ECO:0000256" key="2">
    <source>
        <dbReference type="SAM" id="MobiDB-lite"/>
    </source>
</evidence>
<sequence length="791" mass="88622">MVTTNEQYATFVRDDPKQTTTDSSTPQRFDSEAYENNNRSHFDGLAERYECGQITQVLASRIGSAFLKEYDFDEEKTVVMDFACGTGLVSRLLAPHAKQIIGFDISQNMVDQYNLRVANQGISSEEMHAICITSSDVDADLKRYTTGKLFDVIVCSLAFHHIKDIGKITQILSSHICPGGTLLVADIIKRTEKEPTNDTISRGGGFEENVIRSVFEQAGLTQFSFNPRVRLAKKNKVMTVFVAKGNKEPQGSAICSPLSSQKHLTYNTIMANTDPHNASFAMIDIVRQFFSSSFATFSILKFKESNYAGPLISPSNSSNRTRFCQSSENRTTLASSENLVLEKRASNQAVENERPRQLRKHSHPKTWSVFRKVLSNEEQQKIKIKEWKRWFGYYLKEGILHVRKKDHMVIVTFNPSTRIFCRDCKRTNLDIEPSEGTSVEAAIIFAQEQFLDFILQHKNSHREKAMSSSGTSAPTPAPKKVISRKANSSVSRVPVRTSPTARTPSRLSTSTNSHPSPIPQTSSLKGRASSPVTSPNTPPARPNDAKKLSTPKQQNPAPLTLKHRQQASPKKTPKIPHGQIVRAESIISKNEKESGEKKFDWIEGILAESPTSSFPIYITPEQKEKDEIDEWSKDFGRLLEFGTITVENTPVSVIARLSDSKIACEDPNCNRVGIYIPPETSNYKNVNAVLCMLYKEVIKCEIGHLDLHMSDLRVKLGNAGKKIEDAEKRRLKKNVSSLESELEVLSNELEAVKTRKTQLATGFLMKTQMQGKESKVWTVPYHGGNIVIKVQ</sequence>
<feature type="compositionally biased region" description="Low complexity" evidence="2">
    <location>
        <begin position="488"/>
        <end position="500"/>
    </location>
</feature>
<gene>
    <name evidence="3" type="ORF">PNOK_0753100</name>
</gene>
<keyword evidence="4" id="KW-1185">Reference proteome</keyword>
<protein>
    <submittedName>
        <fullName evidence="3">S-adenosyl-L-methionine-dependent methyltransferase</fullName>
    </submittedName>
</protein>
<proteinExistence type="predicted"/>
<dbReference type="STRING" id="2282107.A0A286UD36"/>
<feature type="region of interest" description="Disordered" evidence="2">
    <location>
        <begin position="1"/>
        <end position="36"/>
    </location>
</feature>
<dbReference type="Proteomes" id="UP000217199">
    <property type="component" value="Unassembled WGS sequence"/>
</dbReference>
<reference evidence="3 4" key="1">
    <citation type="journal article" date="2017" name="Mol. Ecol.">
        <title>Comparative and population genomic landscape of Phellinus noxius: A hypervariable fungus causing root rot in trees.</title>
        <authorList>
            <person name="Chung C.L."/>
            <person name="Lee T.J."/>
            <person name="Akiba M."/>
            <person name="Lee H.H."/>
            <person name="Kuo T.H."/>
            <person name="Liu D."/>
            <person name="Ke H.M."/>
            <person name="Yokoi T."/>
            <person name="Roa M.B."/>
            <person name="Lu M.J."/>
            <person name="Chang Y.Y."/>
            <person name="Ann P.J."/>
            <person name="Tsai J.N."/>
            <person name="Chen C.Y."/>
            <person name="Tzean S.S."/>
            <person name="Ota Y."/>
            <person name="Hattori T."/>
            <person name="Sahashi N."/>
            <person name="Liou R.F."/>
            <person name="Kikuchi T."/>
            <person name="Tsai I.J."/>
        </authorList>
    </citation>
    <scope>NUCLEOTIDE SEQUENCE [LARGE SCALE GENOMIC DNA]</scope>
    <source>
        <strain evidence="3 4">FFPRI411160</strain>
    </source>
</reference>
<feature type="coiled-coil region" evidence="1">
    <location>
        <begin position="709"/>
        <end position="755"/>
    </location>
</feature>
<accession>A0A286UD36</accession>
<keyword evidence="3" id="KW-0808">Transferase</keyword>
<dbReference type="InParanoid" id="A0A286UD36"/>
<evidence type="ECO:0000313" key="3">
    <source>
        <dbReference type="EMBL" id="PAV17467.1"/>
    </source>
</evidence>
<dbReference type="InterPro" id="IPR029063">
    <property type="entry name" value="SAM-dependent_MTases_sf"/>
</dbReference>
<dbReference type="EMBL" id="NBII01000007">
    <property type="protein sequence ID" value="PAV17467.1"/>
    <property type="molecule type" value="Genomic_DNA"/>
</dbReference>
<keyword evidence="3" id="KW-0489">Methyltransferase</keyword>
<dbReference type="PANTHER" id="PTHR43591:SF110">
    <property type="entry name" value="RHODANESE DOMAIN-CONTAINING PROTEIN"/>
    <property type="match status" value="1"/>
</dbReference>
<dbReference type="PANTHER" id="PTHR43591">
    <property type="entry name" value="METHYLTRANSFERASE"/>
    <property type="match status" value="1"/>
</dbReference>
<feature type="compositionally biased region" description="Polar residues" evidence="2">
    <location>
        <begin position="18"/>
        <end position="36"/>
    </location>
</feature>
<dbReference type="Pfam" id="PF13489">
    <property type="entry name" value="Methyltransf_23"/>
    <property type="match status" value="1"/>
</dbReference>
<dbReference type="CDD" id="cd02440">
    <property type="entry name" value="AdoMet_MTases"/>
    <property type="match status" value="1"/>
</dbReference>
<comment type="caution">
    <text evidence="3">The sequence shown here is derived from an EMBL/GenBank/DDBJ whole genome shotgun (WGS) entry which is preliminary data.</text>
</comment>
<feature type="region of interest" description="Disordered" evidence="2">
    <location>
        <begin position="461"/>
        <end position="578"/>
    </location>
</feature>
<keyword evidence="1" id="KW-0175">Coiled coil</keyword>